<dbReference type="EMBL" id="JAINUG010000058">
    <property type="protein sequence ID" value="KAJ8403380.1"/>
    <property type="molecule type" value="Genomic_DNA"/>
</dbReference>
<protein>
    <submittedName>
        <fullName evidence="2">Uncharacterized protein</fullName>
    </submittedName>
</protein>
<sequence>MLAAQKKDETVRLRIDPVHLDKALLRPHHPMRTVEQPATQNRGPALPSPARWSPLCPTTVAKTGPQAGRRRGNTGESQD</sequence>
<organism evidence="2 3">
    <name type="scientific">Aldrovandia affinis</name>
    <dbReference type="NCBI Taxonomy" id="143900"/>
    <lineage>
        <taxon>Eukaryota</taxon>
        <taxon>Metazoa</taxon>
        <taxon>Chordata</taxon>
        <taxon>Craniata</taxon>
        <taxon>Vertebrata</taxon>
        <taxon>Euteleostomi</taxon>
        <taxon>Actinopterygii</taxon>
        <taxon>Neopterygii</taxon>
        <taxon>Teleostei</taxon>
        <taxon>Notacanthiformes</taxon>
        <taxon>Halosauridae</taxon>
        <taxon>Aldrovandia</taxon>
    </lineage>
</organism>
<evidence type="ECO:0000313" key="2">
    <source>
        <dbReference type="EMBL" id="KAJ8403380.1"/>
    </source>
</evidence>
<accession>A0AAD7WNN9</accession>
<dbReference type="AlphaFoldDB" id="A0AAD7WNN9"/>
<proteinExistence type="predicted"/>
<keyword evidence="3" id="KW-1185">Reference proteome</keyword>
<comment type="caution">
    <text evidence="2">The sequence shown here is derived from an EMBL/GenBank/DDBJ whole genome shotgun (WGS) entry which is preliminary data.</text>
</comment>
<dbReference type="Proteomes" id="UP001221898">
    <property type="component" value="Unassembled WGS sequence"/>
</dbReference>
<gene>
    <name evidence="2" type="ORF">AAFF_G00351520</name>
</gene>
<evidence type="ECO:0000313" key="3">
    <source>
        <dbReference type="Proteomes" id="UP001221898"/>
    </source>
</evidence>
<reference evidence="2" key="1">
    <citation type="journal article" date="2023" name="Science">
        <title>Genome structures resolve the early diversification of teleost fishes.</title>
        <authorList>
            <person name="Parey E."/>
            <person name="Louis A."/>
            <person name="Montfort J."/>
            <person name="Bouchez O."/>
            <person name="Roques C."/>
            <person name="Iampietro C."/>
            <person name="Lluch J."/>
            <person name="Castinel A."/>
            <person name="Donnadieu C."/>
            <person name="Desvignes T."/>
            <person name="Floi Bucao C."/>
            <person name="Jouanno E."/>
            <person name="Wen M."/>
            <person name="Mejri S."/>
            <person name="Dirks R."/>
            <person name="Jansen H."/>
            <person name="Henkel C."/>
            <person name="Chen W.J."/>
            <person name="Zahm M."/>
            <person name="Cabau C."/>
            <person name="Klopp C."/>
            <person name="Thompson A.W."/>
            <person name="Robinson-Rechavi M."/>
            <person name="Braasch I."/>
            <person name="Lecointre G."/>
            <person name="Bobe J."/>
            <person name="Postlethwait J.H."/>
            <person name="Berthelot C."/>
            <person name="Roest Crollius H."/>
            <person name="Guiguen Y."/>
        </authorList>
    </citation>
    <scope>NUCLEOTIDE SEQUENCE</scope>
    <source>
        <strain evidence="2">NC1722</strain>
    </source>
</reference>
<feature type="region of interest" description="Disordered" evidence="1">
    <location>
        <begin position="24"/>
        <end position="79"/>
    </location>
</feature>
<name>A0AAD7WNN9_9TELE</name>
<evidence type="ECO:0000256" key="1">
    <source>
        <dbReference type="SAM" id="MobiDB-lite"/>
    </source>
</evidence>